<evidence type="ECO:0000256" key="1">
    <source>
        <dbReference type="ARBA" id="ARBA00004651"/>
    </source>
</evidence>
<dbReference type="GO" id="GO:0005886">
    <property type="term" value="C:plasma membrane"/>
    <property type="evidence" value="ECO:0007669"/>
    <property type="project" value="UniProtKB-SubCell"/>
</dbReference>
<dbReference type="SUPFAM" id="SSF144083">
    <property type="entry name" value="Magnesium transport protein CorA, transmembrane region"/>
    <property type="match status" value="1"/>
</dbReference>
<dbReference type="GO" id="GO:0000287">
    <property type="term" value="F:magnesium ion binding"/>
    <property type="evidence" value="ECO:0007669"/>
    <property type="project" value="TreeGrafter"/>
</dbReference>
<organism evidence="13 14">
    <name type="scientific">Microbacterium imperiale</name>
    <dbReference type="NCBI Taxonomy" id="33884"/>
    <lineage>
        <taxon>Bacteria</taxon>
        <taxon>Bacillati</taxon>
        <taxon>Actinomycetota</taxon>
        <taxon>Actinomycetes</taxon>
        <taxon>Micrococcales</taxon>
        <taxon>Microbacteriaceae</taxon>
        <taxon>Microbacterium</taxon>
    </lineage>
</organism>
<evidence type="ECO:0000256" key="11">
    <source>
        <dbReference type="ARBA" id="ARBA00045497"/>
    </source>
</evidence>
<keyword evidence="14" id="KW-1185">Reference proteome</keyword>
<evidence type="ECO:0000256" key="3">
    <source>
        <dbReference type="ARBA" id="ARBA00022448"/>
    </source>
</evidence>
<dbReference type="CDD" id="cd12830">
    <property type="entry name" value="MtCorA-like"/>
    <property type="match status" value="1"/>
</dbReference>
<name>A0A9W6HGM1_9MICO</name>
<dbReference type="EMBL" id="BSEO01000001">
    <property type="protein sequence ID" value="GLJ79448.1"/>
    <property type="molecule type" value="Genomic_DNA"/>
</dbReference>
<evidence type="ECO:0000256" key="2">
    <source>
        <dbReference type="ARBA" id="ARBA00009765"/>
    </source>
</evidence>
<dbReference type="Proteomes" id="UP001142317">
    <property type="component" value="Unassembled WGS sequence"/>
</dbReference>
<dbReference type="Pfam" id="PF01544">
    <property type="entry name" value="CorA"/>
    <property type="match status" value="1"/>
</dbReference>
<evidence type="ECO:0000313" key="14">
    <source>
        <dbReference type="Proteomes" id="UP001142317"/>
    </source>
</evidence>
<evidence type="ECO:0000256" key="4">
    <source>
        <dbReference type="ARBA" id="ARBA00022475"/>
    </source>
</evidence>
<evidence type="ECO:0000256" key="8">
    <source>
        <dbReference type="ARBA" id="ARBA00023065"/>
    </source>
</evidence>
<dbReference type="GO" id="GO:0015087">
    <property type="term" value="F:cobalt ion transmembrane transporter activity"/>
    <property type="evidence" value="ECO:0007669"/>
    <property type="project" value="TreeGrafter"/>
</dbReference>
<dbReference type="SUPFAM" id="SSF143865">
    <property type="entry name" value="CorA soluble domain-like"/>
    <property type="match status" value="1"/>
</dbReference>
<dbReference type="Gene3D" id="3.30.460.20">
    <property type="entry name" value="CorA soluble domain-like"/>
    <property type="match status" value="1"/>
</dbReference>
<reference evidence="13" key="1">
    <citation type="journal article" date="2014" name="Int. J. Syst. Evol. Microbiol.">
        <title>Complete genome sequence of Corynebacterium casei LMG S-19264T (=DSM 44701T), isolated from a smear-ripened cheese.</title>
        <authorList>
            <consortium name="US DOE Joint Genome Institute (JGI-PGF)"/>
            <person name="Walter F."/>
            <person name="Albersmeier A."/>
            <person name="Kalinowski J."/>
            <person name="Ruckert C."/>
        </authorList>
    </citation>
    <scope>NUCLEOTIDE SEQUENCE</scope>
    <source>
        <strain evidence="13">VKM Ac-1447</strain>
    </source>
</reference>
<feature type="transmembrane region" description="Helical" evidence="12">
    <location>
        <begin position="330"/>
        <end position="350"/>
    </location>
</feature>
<keyword evidence="3" id="KW-0813">Transport</keyword>
<keyword evidence="7 12" id="KW-1133">Transmembrane helix</keyword>
<dbReference type="InterPro" id="IPR045863">
    <property type="entry name" value="CorA_TM1_TM2"/>
</dbReference>
<comment type="subcellular location">
    <subcellularLocation>
        <location evidence="1">Cell membrane</location>
        <topology evidence="1">Multi-pass membrane protein</topology>
    </subcellularLocation>
</comment>
<comment type="similarity">
    <text evidence="2">Belongs to the CorA metal ion transporter (MIT) (TC 1.A.35) family.</text>
</comment>
<evidence type="ECO:0000313" key="13">
    <source>
        <dbReference type="EMBL" id="GLJ79448.1"/>
    </source>
</evidence>
<dbReference type="Gene3D" id="1.20.58.340">
    <property type="entry name" value="Magnesium transport protein CorA, transmembrane region"/>
    <property type="match status" value="2"/>
</dbReference>
<dbReference type="GO" id="GO:0050897">
    <property type="term" value="F:cobalt ion binding"/>
    <property type="evidence" value="ECO:0007669"/>
    <property type="project" value="TreeGrafter"/>
</dbReference>
<dbReference type="PANTHER" id="PTHR46494">
    <property type="entry name" value="CORA FAMILY METAL ION TRANSPORTER (EUROFUNG)"/>
    <property type="match status" value="1"/>
</dbReference>
<keyword evidence="5 12" id="KW-0812">Transmembrane</keyword>
<comment type="caution">
    <text evidence="13">The sequence shown here is derived from an EMBL/GenBank/DDBJ whole genome shotgun (WGS) entry which is preliminary data.</text>
</comment>
<evidence type="ECO:0000256" key="9">
    <source>
        <dbReference type="ARBA" id="ARBA00023136"/>
    </source>
</evidence>
<evidence type="ECO:0000256" key="10">
    <source>
        <dbReference type="ARBA" id="ARBA00034269"/>
    </source>
</evidence>
<reference evidence="13" key="2">
    <citation type="submission" date="2023-01" db="EMBL/GenBank/DDBJ databases">
        <authorList>
            <person name="Sun Q."/>
            <person name="Evtushenko L."/>
        </authorList>
    </citation>
    <scope>NUCLEOTIDE SEQUENCE</scope>
    <source>
        <strain evidence="13">VKM Ac-1447</strain>
    </source>
</reference>
<protein>
    <submittedName>
        <fullName evidence="13">Magnesium transport protein CorA</fullName>
    </submittedName>
</protein>
<gene>
    <name evidence="13" type="primary">corA</name>
    <name evidence="13" type="ORF">GCM10017586_11300</name>
</gene>
<dbReference type="InterPro" id="IPR002523">
    <property type="entry name" value="MgTranspt_CorA/ZnTranspt_ZntB"/>
</dbReference>
<evidence type="ECO:0000256" key="7">
    <source>
        <dbReference type="ARBA" id="ARBA00022989"/>
    </source>
</evidence>
<keyword evidence="4" id="KW-1003">Cell membrane</keyword>
<evidence type="ECO:0000256" key="6">
    <source>
        <dbReference type="ARBA" id="ARBA00022842"/>
    </source>
</evidence>
<dbReference type="GO" id="GO:0015095">
    <property type="term" value="F:magnesium ion transmembrane transporter activity"/>
    <property type="evidence" value="ECO:0007669"/>
    <property type="project" value="TreeGrafter"/>
</dbReference>
<comment type="function">
    <text evidence="11">Mediates influx of magnesium ions. Alternates between open and closed states. Activated by low cytoplasmic Mg(2+) levels. Inactive when cytoplasmic Mg(2+) levels are high.</text>
</comment>
<evidence type="ECO:0000256" key="5">
    <source>
        <dbReference type="ARBA" id="ARBA00022692"/>
    </source>
</evidence>
<keyword evidence="6" id="KW-0460">Magnesium</keyword>
<keyword evidence="9 12" id="KW-0472">Membrane</keyword>
<comment type="catalytic activity">
    <reaction evidence="10">
        <text>Mg(2+)(in) = Mg(2+)(out)</text>
        <dbReference type="Rhea" id="RHEA:29827"/>
        <dbReference type="ChEBI" id="CHEBI:18420"/>
    </reaction>
</comment>
<dbReference type="PANTHER" id="PTHR46494:SF1">
    <property type="entry name" value="CORA FAMILY METAL ION TRANSPORTER (EUROFUNG)"/>
    <property type="match status" value="1"/>
</dbReference>
<evidence type="ECO:0000256" key="12">
    <source>
        <dbReference type="SAM" id="Phobius"/>
    </source>
</evidence>
<keyword evidence="8" id="KW-0406">Ion transport</keyword>
<dbReference type="AlphaFoldDB" id="A0A9W6HGM1"/>
<accession>A0A9W6HGM1</accession>
<proteinExistence type="inferred from homology"/>
<dbReference type="InterPro" id="IPR045861">
    <property type="entry name" value="CorA_cytoplasmic_dom"/>
</dbReference>
<sequence>MEKLWTRLWSGCERTRRYSDGMTVVHTAVYVAEQPVETGLDPVAACRRARDGGGFAWIALVDADDELVGRTASDLGLHPIASRESLRSHQRSLFERYGDDVFVVLQPARYDDAAETVRCDEIDVLVSPGLIMTVTRSDRIDLADVRERVEAHPELARHGTTAVLWVLFERVISGYRAVLDGVENDIDEIEDQLFGDDPGVPRRIFDLQREVIDLAHATTPLPDVLTRLGAASEADEDAAGVWEDARGRAQYVADRVQSMRHTLDNALTIHATLVNQRLDEKMADLTVVQVRQNEQVKKISSWAAIGFAPTFVASLYGMNFRYMPELDQPWGYPMALGLMVLLSAGLYGIFRRNDWL</sequence>
<dbReference type="FunFam" id="1.20.58.340:FF:000004">
    <property type="entry name" value="Magnesium transport protein CorA"/>
    <property type="match status" value="1"/>
</dbReference>
<feature type="transmembrane region" description="Helical" evidence="12">
    <location>
        <begin position="299"/>
        <end position="318"/>
    </location>
</feature>